<keyword evidence="7" id="KW-0175">Coiled coil</keyword>
<dbReference type="GO" id="GO:0005315">
    <property type="term" value="F:phosphate transmembrane transporter activity"/>
    <property type="evidence" value="ECO:0007669"/>
    <property type="project" value="InterPro"/>
</dbReference>
<feature type="transmembrane region" description="Helical" evidence="6">
    <location>
        <begin position="186"/>
        <end position="207"/>
    </location>
</feature>
<dbReference type="RefSeq" id="WP_115092461.1">
    <property type="nucleotide sequence ID" value="NZ_CP068107.1"/>
</dbReference>
<comment type="similarity">
    <text evidence="6">Belongs to the inorganic phosphate transporter (PiT) (TC 2.A.20) family.</text>
</comment>
<feature type="coiled-coil region" evidence="7">
    <location>
        <begin position="573"/>
        <end position="600"/>
    </location>
</feature>
<reference evidence="8 9" key="1">
    <citation type="submission" date="2018-06" db="EMBL/GenBank/DDBJ databases">
        <authorList>
            <consortium name="Pathogen Informatics"/>
            <person name="Doyle S."/>
        </authorList>
    </citation>
    <scope>NUCLEOTIDE SEQUENCE [LARGE SCALE GENOMIC DNA]</scope>
    <source>
        <strain evidence="8 9">NCTC11179</strain>
    </source>
</reference>
<keyword evidence="9" id="KW-1185">Reference proteome</keyword>
<dbReference type="InterPro" id="IPR001204">
    <property type="entry name" value="Phos_transporter"/>
</dbReference>
<feature type="transmembrane region" description="Helical" evidence="6">
    <location>
        <begin position="227"/>
        <end position="247"/>
    </location>
</feature>
<proteinExistence type="inferred from homology"/>
<feature type="transmembrane region" description="Helical" evidence="6">
    <location>
        <begin position="493"/>
        <end position="515"/>
    </location>
</feature>
<evidence type="ECO:0000256" key="5">
    <source>
        <dbReference type="ARBA" id="ARBA00023136"/>
    </source>
</evidence>
<feature type="transmembrane region" description="Helical" evidence="6">
    <location>
        <begin position="314"/>
        <end position="331"/>
    </location>
</feature>
<keyword evidence="6" id="KW-0592">Phosphate transport</keyword>
<evidence type="ECO:0000256" key="1">
    <source>
        <dbReference type="ARBA" id="ARBA00004141"/>
    </source>
</evidence>
<comment type="subcellular location">
    <subcellularLocation>
        <location evidence="1 6">Membrane</location>
        <topology evidence="1 6">Multi-pass membrane protein</topology>
    </subcellularLocation>
</comment>
<evidence type="ECO:0000256" key="4">
    <source>
        <dbReference type="ARBA" id="ARBA00022989"/>
    </source>
</evidence>
<feature type="transmembrane region" description="Helical" evidence="6">
    <location>
        <begin position="436"/>
        <end position="455"/>
    </location>
</feature>
<dbReference type="Pfam" id="PF01384">
    <property type="entry name" value="PHO4"/>
    <property type="match status" value="1"/>
</dbReference>
<dbReference type="AlphaFoldDB" id="A0A378U3X1"/>
<dbReference type="GO" id="GO:0016020">
    <property type="term" value="C:membrane"/>
    <property type="evidence" value="ECO:0007669"/>
    <property type="project" value="UniProtKB-SubCell"/>
</dbReference>
<evidence type="ECO:0000256" key="2">
    <source>
        <dbReference type="ARBA" id="ARBA00022448"/>
    </source>
</evidence>
<feature type="transmembrane region" description="Helical" evidence="6">
    <location>
        <begin position="254"/>
        <end position="270"/>
    </location>
</feature>
<protein>
    <recommendedName>
        <fullName evidence="6">Phosphate transporter</fullName>
    </recommendedName>
</protein>
<dbReference type="Proteomes" id="UP000255024">
    <property type="component" value="Unassembled WGS sequence"/>
</dbReference>
<feature type="transmembrane region" description="Helical" evidence="6">
    <location>
        <begin position="114"/>
        <end position="132"/>
    </location>
</feature>
<evidence type="ECO:0000313" key="8">
    <source>
        <dbReference type="EMBL" id="STZ69836.1"/>
    </source>
</evidence>
<keyword evidence="2 6" id="KW-0813">Transport</keyword>
<keyword evidence="5 6" id="KW-0472">Membrane</keyword>
<dbReference type="EMBL" id="UGQL01000002">
    <property type="protein sequence ID" value="STZ69836.1"/>
    <property type="molecule type" value="Genomic_DNA"/>
</dbReference>
<feature type="transmembrane region" description="Helical" evidence="6">
    <location>
        <begin position="6"/>
        <end position="24"/>
    </location>
</feature>
<evidence type="ECO:0000256" key="7">
    <source>
        <dbReference type="SAM" id="Coils"/>
    </source>
</evidence>
<evidence type="ECO:0000313" key="9">
    <source>
        <dbReference type="Proteomes" id="UP000255024"/>
    </source>
</evidence>
<feature type="transmembrane region" description="Helical" evidence="6">
    <location>
        <begin position="83"/>
        <end position="102"/>
    </location>
</feature>
<keyword evidence="3 6" id="KW-0812">Transmembrane</keyword>
<organism evidence="8 9">
    <name type="scientific">Myroides odoratus</name>
    <name type="common">Flavobacterium odoratum</name>
    <dbReference type="NCBI Taxonomy" id="256"/>
    <lineage>
        <taxon>Bacteria</taxon>
        <taxon>Pseudomonadati</taxon>
        <taxon>Bacteroidota</taxon>
        <taxon>Flavobacteriia</taxon>
        <taxon>Flavobacteriales</taxon>
        <taxon>Flavobacteriaceae</taxon>
        <taxon>Myroides</taxon>
    </lineage>
</organism>
<dbReference type="PANTHER" id="PTHR11101">
    <property type="entry name" value="PHOSPHATE TRANSPORTER"/>
    <property type="match status" value="1"/>
</dbReference>
<evidence type="ECO:0000256" key="6">
    <source>
        <dbReference type="RuleBase" id="RU363058"/>
    </source>
</evidence>
<dbReference type="GO" id="GO:0035435">
    <property type="term" value="P:phosphate ion transmembrane transport"/>
    <property type="evidence" value="ECO:0007669"/>
    <property type="project" value="TreeGrafter"/>
</dbReference>
<name>A0A378U3X1_MYROD</name>
<gene>
    <name evidence="8" type="ORF">NCTC11179_03353</name>
</gene>
<feature type="transmembrane region" description="Helical" evidence="6">
    <location>
        <begin position="152"/>
        <end position="174"/>
    </location>
</feature>
<feature type="transmembrane region" description="Helical" evidence="6">
    <location>
        <begin position="45"/>
        <end position="63"/>
    </location>
</feature>
<dbReference type="PANTHER" id="PTHR11101:SF16">
    <property type="entry name" value="PHOSPHATE TRANSPORTER"/>
    <property type="match status" value="1"/>
</dbReference>
<accession>A0A378U3X1</accession>
<feature type="transmembrane region" description="Helical" evidence="6">
    <location>
        <begin position="467"/>
        <end position="487"/>
    </location>
</feature>
<keyword evidence="4 6" id="KW-1133">Transmembrane helix</keyword>
<sequence length="760" mass="84759">MEQIFIVMLIALGILAIIDLTVGVSNDAVNFLNSGLGSKAMSFKGIMLVASLGILVGAVFSGGMMEIARSGIFVPSMFTFNDVMIIFLAVMITDVLLLDVFNTLGLPTSTTVSIVFELLGAAVCLAVVKIVTSDDSWATLPSYINTKKASEIIVSILLSVLLSFTLGTLVQYVSRLIFTFQVERKLKYFGALFGGTAITAISFFILIKGLKGSSFLTKEASNWIDHNQLIILGASFVFWTLFSQMLMSLFKLNILRVIIIIGTFALALAFAGNDLVNFIGVPIAAIQSFEFFQSSGQAPDVYMMGKLAEESVKAPFYFLLLAGAVMVYTLWTSKKARNVIETEMNLARQSSDSSDEKFSPNLLSKALVRSMVILGGIVNYFLPKSWQIRMDKRFEQPEVKSKSKNKEDEPAFDMVRASVNLMVASILISIGTSMKLPLSTTYVTFMVAMGTSFADRAWDRDSAVYRVAGVFNVIGGWFVTAIVAFVASFITAYILYIGEVYALVAMLILVGILLYRSNKMHQRLEQEKKLKTEKLNKIDIVTIQEVASESSAQIAKVIVRTNELYTRVIDGVALQNHADLKACRKKLKQLEKEVDSLRGNVYFFIKNLDETTVGASKFYVLTLGFLQDIIKSTLFITQNSYTHVDNNHKKLKFNQIRDLKLIDNKLQSFLDEIGTIFLEEKFDRISDVLANKEEITLTIDKLIQKQIVRIRTTETSPKNSKLYFSILFETDDLVKATIGLLELFEQFDLDQKRTKFTSKG</sequence>
<evidence type="ECO:0000256" key="3">
    <source>
        <dbReference type="ARBA" id="ARBA00022692"/>
    </source>
</evidence>